<sequence>MPPALAAAASLRAAAILESLPFVFLNAKDPAVEEERLRCWEGGEQSPAQSNRKGNRGRGSGMCVASEIELQLQPTFQPLSPGLPMHFQNRQAGDKSRHRKSCSTLEIKPPR</sequence>
<keyword evidence="3" id="KW-1185">Reference proteome</keyword>
<proteinExistence type="predicted"/>
<feature type="region of interest" description="Disordered" evidence="1">
    <location>
        <begin position="40"/>
        <end position="60"/>
    </location>
</feature>
<name>A0A4V1IR68_9FUNG</name>
<dbReference type="AlphaFoldDB" id="A0A4V1IR68"/>
<gene>
    <name evidence="2" type="ORF">BDK51DRAFT_27007</name>
</gene>
<feature type="region of interest" description="Disordered" evidence="1">
    <location>
        <begin position="77"/>
        <end position="111"/>
    </location>
</feature>
<dbReference type="Proteomes" id="UP000269721">
    <property type="component" value="Unassembled WGS sequence"/>
</dbReference>
<accession>A0A4V1IR68</accession>
<evidence type="ECO:0000256" key="1">
    <source>
        <dbReference type="SAM" id="MobiDB-lite"/>
    </source>
</evidence>
<evidence type="ECO:0000313" key="2">
    <source>
        <dbReference type="EMBL" id="RKO89007.1"/>
    </source>
</evidence>
<protein>
    <submittedName>
        <fullName evidence="2">Uncharacterized protein</fullName>
    </submittedName>
</protein>
<reference evidence="3" key="1">
    <citation type="journal article" date="2018" name="Nat. Microbiol.">
        <title>Leveraging single-cell genomics to expand the fungal tree of life.</title>
        <authorList>
            <person name="Ahrendt S.R."/>
            <person name="Quandt C.A."/>
            <person name="Ciobanu D."/>
            <person name="Clum A."/>
            <person name="Salamov A."/>
            <person name="Andreopoulos B."/>
            <person name="Cheng J.F."/>
            <person name="Woyke T."/>
            <person name="Pelin A."/>
            <person name="Henrissat B."/>
            <person name="Reynolds N.K."/>
            <person name="Benny G.L."/>
            <person name="Smith M.E."/>
            <person name="James T.Y."/>
            <person name="Grigoriev I.V."/>
        </authorList>
    </citation>
    <scope>NUCLEOTIDE SEQUENCE [LARGE SCALE GENOMIC DNA]</scope>
</reference>
<evidence type="ECO:0000313" key="3">
    <source>
        <dbReference type="Proteomes" id="UP000269721"/>
    </source>
</evidence>
<dbReference type="EMBL" id="KZ996348">
    <property type="protein sequence ID" value="RKO89007.1"/>
    <property type="molecule type" value="Genomic_DNA"/>
</dbReference>
<organism evidence="2 3">
    <name type="scientific">Blyttiomyces helicus</name>
    <dbReference type="NCBI Taxonomy" id="388810"/>
    <lineage>
        <taxon>Eukaryota</taxon>
        <taxon>Fungi</taxon>
        <taxon>Fungi incertae sedis</taxon>
        <taxon>Chytridiomycota</taxon>
        <taxon>Chytridiomycota incertae sedis</taxon>
        <taxon>Chytridiomycetes</taxon>
        <taxon>Chytridiomycetes incertae sedis</taxon>
        <taxon>Blyttiomyces</taxon>
    </lineage>
</organism>